<reference evidence="7" key="1">
    <citation type="journal article" date="2020" name="PLoS Negl. Trop. Dis.">
        <title>High-quality nuclear genome for Sarcoptes scabiei-A critical resource for a neglected parasite.</title>
        <authorList>
            <person name="Korhonen P.K."/>
            <person name="Gasser R.B."/>
            <person name="Ma G."/>
            <person name="Wang T."/>
            <person name="Stroehlein A.J."/>
            <person name="Young N.D."/>
            <person name="Ang C.S."/>
            <person name="Fernando D.D."/>
            <person name="Lu H.C."/>
            <person name="Taylor S."/>
            <person name="Reynolds S.L."/>
            <person name="Mofiz E."/>
            <person name="Najaraj S.H."/>
            <person name="Gowda H."/>
            <person name="Madugundu A."/>
            <person name="Renuse S."/>
            <person name="Holt D."/>
            <person name="Pandey A."/>
            <person name="Papenfuss A.T."/>
            <person name="Fischer K."/>
        </authorList>
    </citation>
    <scope>NUCLEOTIDE SEQUENCE [LARGE SCALE GENOMIC DNA]</scope>
</reference>
<proteinExistence type="predicted"/>
<name>A0A834R4G1_SARSC</name>
<dbReference type="GO" id="GO:0005737">
    <property type="term" value="C:cytoplasm"/>
    <property type="evidence" value="ECO:0007669"/>
    <property type="project" value="InterPro"/>
</dbReference>
<evidence type="ECO:0000256" key="4">
    <source>
        <dbReference type="SAM" id="MobiDB-lite"/>
    </source>
</evidence>
<dbReference type="EnsemblMetazoa" id="SSS_1298s_mrna">
    <property type="protein sequence ID" value="KAF7488977.1"/>
    <property type="gene ID" value="SSS_1298"/>
</dbReference>
<evidence type="ECO:0000313" key="7">
    <source>
        <dbReference type="Proteomes" id="UP000070412"/>
    </source>
</evidence>
<keyword evidence="2" id="KW-0833">Ubl conjugation pathway</keyword>
<dbReference type="InterPro" id="IPR029071">
    <property type="entry name" value="Ubiquitin-like_domsf"/>
</dbReference>
<evidence type="ECO:0000256" key="2">
    <source>
        <dbReference type="ARBA" id="ARBA00022786"/>
    </source>
</evidence>
<reference evidence="6" key="3">
    <citation type="submission" date="2022-06" db="UniProtKB">
        <authorList>
            <consortium name="EnsemblMetazoa"/>
        </authorList>
    </citation>
    <scope>IDENTIFICATION</scope>
</reference>
<dbReference type="OrthoDB" id="415359at2759"/>
<feature type="region of interest" description="Disordered" evidence="4">
    <location>
        <begin position="1"/>
        <end position="42"/>
    </location>
</feature>
<sequence>MDIAKQDSAENKIENQLKQQNLIEQHPPTVESQTSKADQSKDSLKPIDNKIHLLLMPVNDTPIIKKKNFKVDRNLTIGQIKVLIGKLINLPAGESLHIYVNQIFAPSIEQSVGTLFDCFNTESKLVLYYSKSLAWDLTDQSFEHSMKVPLDSNVSAEEYCIILMKTYRIPEYLYQDLIEKFNDFLFDAIDNIQSKQIKSFISAKDKLLGQSKRLLEKLQNVQSDSVLTRTIVNQIVGNEKSLKKSEEIVQEKSFYQMYHAIIHSGILTKQLIQLENHNSDVIMNLLAEKEEYFQNLSDRQNQIIEEVLLSGQYNEKEINLLTQSHIQAAEKSRIEWNQRIDKTRSDQKNEFDSWIKNTYEDLMRDEHQSLPKQNSEIEEEFNQSMILNDSIDGSDFVDLACEPEMQESYTINLGSQLKTTHNLRLIAADIFQYCSHSTTPHRIQTAMSLYSDSLSAAVLLADNSLSNSNFGSHFFQSISRTSENHFPSVKTQIDLIRSDLMNGCKHLNKERKFIDRLKVGDVYVTKHSNLSDVHLVFHMATDDSIKNIDINSRHPVILGLRNILKIAFIYDISNIYLPLLLLHRMDEDITIQWCLKRAELVLKCVKGFMIEMSSLISLNENEHKTIQFVVPKGISNDLFGLLSAIFPNVFRLSNPLFLTKSYANEN</sequence>
<dbReference type="InterPro" id="IPR019311">
    <property type="entry name" value="Fy-3"/>
</dbReference>
<evidence type="ECO:0000313" key="6">
    <source>
        <dbReference type="EnsemblMetazoa" id="KAF7488977.1"/>
    </source>
</evidence>
<dbReference type="PANTHER" id="PTHR16525">
    <property type="entry name" value="PROTEIN C12ORF4"/>
    <property type="match status" value="1"/>
</dbReference>
<dbReference type="SUPFAM" id="SSF54236">
    <property type="entry name" value="Ubiquitin-like"/>
    <property type="match status" value="1"/>
</dbReference>
<dbReference type="EMBL" id="WVUK01000065">
    <property type="protein sequence ID" value="KAF7488977.1"/>
    <property type="molecule type" value="Genomic_DNA"/>
</dbReference>
<evidence type="ECO:0000313" key="5">
    <source>
        <dbReference type="EMBL" id="KAF7488977.1"/>
    </source>
</evidence>
<dbReference type="Gene3D" id="3.10.20.90">
    <property type="entry name" value="Phosphatidylinositol 3-kinase Catalytic Subunit, Chain A, domain 1"/>
    <property type="match status" value="1"/>
</dbReference>
<keyword evidence="7" id="KW-1185">Reference proteome</keyword>
<gene>
    <name evidence="5" type="ORF">SSS_1298</name>
</gene>
<dbReference type="Pfam" id="PF10154">
    <property type="entry name" value="Fy-3"/>
    <property type="match status" value="1"/>
</dbReference>
<protein>
    <submittedName>
        <fullName evidence="5">Protein C12orf4 -like protein</fullName>
    </submittedName>
</protein>
<keyword evidence="1" id="KW-1017">Isopeptide bond</keyword>
<organism evidence="5">
    <name type="scientific">Sarcoptes scabiei</name>
    <name type="common">Itch mite</name>
    <name type="synonym">Acarus scabiei</name>
    <dbReference type="NCBI Taxonomy" id="52283"/>
    <lineage>
        <taxon>Eukaryota</taxon>
        <taxon>Metazoa</taxon>
        <taxon>Ecdysozoa</taxon>
        <taxon>Arthropoda</taxon>
        <taxon>Chelicerata</taxon>
        <taxon>Arachnida</taxon>
        <taxon>Acari</taxon>
        <taxon>Acariformes</taxon>
        <taxon>Sarcoptiformes</taxon>
        <taxon>Astigmata</taxon>
        <taxon>Psoroptidia</taxon>
        <taxon>Sarcoptoidea</taxon>
        <taxon>Sarcoptidae</taxon>
        <taxon>Sarcoptinae</taxon>
        <taxon>Sarcoptes</taxon>
    </lineage>
</organism>
<dbReference type="InterPro" id="IPR007242">
    <property type="entry name" value="Atg12"/>
</dbReference>
<dbReference type="AlphaFoldDB" id="A0A834R4G1"/>
<feature type="compositionally biased region" description="Basic and acidic residues" evidence="4">
    <location>
        <begin position="1"/>
        <end position="15"/>
    </location>
</feature>
<dbReference type="GO" id="GO:0000045">
    <property type="term" value="P:autophagosome assembly"/>
    <property type="evidence" value="ECO:0007669"/>
    <property type="project" value="InterPro"/>
</dbReference>
<dbReference type="CDD" id="cd01612">
    <property type="entry name" value="Ubl_ATG12"/>
    <property type="match status" value="1"/>
</dbReference>
<reference evidence="5" key="2">
    <citation type="submission" date="2020-01" db="EMBL/GenBank/DDBJ databases">
        <authorList>
            <person name="Korhonen P.K.K."/>
            <person name="Guangxu M.G."/>
            <person name="Wang T.W."/>
            <person name="Stroehlein A.J.S."/>
            <person name="Young N.D."/>
            <person name="Ang C.-S.A."/>
            <person name="Fernando D.W.F."/>
            <person name="Lu H.L."/>
            <person name="Taylor S.T."/>
            <person name="Ehtesham M.E.M."/>
            <person name="Najaraj S.H.N."/>
            <person name="Harsha G.H.G."/>
            <person name="Madugundu A.M."/>
            <person name="Renuse S.R."/>
            <person name="Holt D.H."/>
            <person name="Pandey A.P."/>
            <person name="Papenfuss A.P."/>
            <person name="Gasser R.B.G."/>
            <person name="Fischer K.F."/>
        </authorList>
    </citation>
    <scope>NUCLEOTIDE SEQUENCE</scope>
    <source>
        <strain evidence="5">SSS_KF_BRIS2020</strain>
    </source>
</reference>
<evidence type="ECO:0000256" key="1">
    <source>
        <dbReference type="ARBA" id="ARBA00022499"/>
    </source>
</evidence>
<dbReference type="Proteomes" id="UP000070412">
    <property type="component" value="Unassembled WGS sequence"/>
</dbReference>
<dbReference type="Pfam" id="PF04110">
    <property type="entry name" value="APG12"/>
    <property type="match status" value="1"/>
</dbReference>
<evidence type="ECO:0000256" key="3">
    <source>
        <dbReference type="ARBA" id="ARBA00023006"/>
    </source>
</evidence>
<accession>A0A834R4G1</accession>
<dbReference type="PANTHER" id="PTHR16525:SF0">
    <property type="entry name" value="PROTEIN C12ORF4"/>
    <property type="match status" value="1"/>
</dbReference>
<keyword evidence="3" id="KW-0072">Autophagy</keyword>